<evidence type="ECO:0000256" key="1">
    <source>
        <dbReference type="ARBA" id="ARBA00022729"/>
    </source>
</evidence>
<dbReference type="InterPro" id="IPR026045">
    <property type="entry name" value="Ferric-bd"/>
</dbReference>
<dbReference type="Proteomes" id="UP000551501">
    <property type="component" value="Unassembled WGS sequence"/>
</dbReference>
<feature type="chain" id="PRO_5038876143" evidence="3">
    <location>
        <begin position="25"/>
        <end position="348"/>
    </location>
</feature>
<evidence type="ECO:0000256" key="2">
    <source>
        <dbReference type="PIRSR" id="PIRSR002825-1"/>
    </source>
</evidence>
<dbReference type="PANTHER" id="PTHR30006:SF2">
    <property type="entry name" value="ABC TRANSPORTER SUBSTRATE-BINDING PROTEIN"/>
    <property type="match status" value="1"/>
</dbReference>
<dbReference type="AlphaFoldDB" id="A0A840ERT0"/>
<sequence>MKLRYALVSAIGAAALALSACGSAADSDTASDVSADWTAPEGLSGELTMYSANPQKLNDELTSAFTEATGVKVNVFGGETGKLTAKLDAEWANPRADVVYLASYAPAAKYAAAGRTMPLELSDPGTLREGWTGPDDQFVGRDGSALALVVNTKVAPSTPKDWSDLAAPEFKGKVLMPDPRESGTARDLIAAMVAANGKDKTWELFDKLFANGLAVQGANGPALDDVTAGSHAVVLGGVDYSAYTAIDKGEPLQVVLPSSGTTITPRPVMILKSTKNSEAAKALVDFMLSEKGQQISAANKMIPARSTVPVAKGAQPFDDIKQLDFTWDEVQKTGSDILDEFTARYLKK</sequence>
<dbReference type="SUPFAM" id="SSF53850">
    <property type="entry name" value="Periplasmic binding protein-like II"/>
    <property type="match status" value="1"/>
</dbReference>
<keyword evidence="2" id="KW-0479">Metal-binding</keyword>
<keyword evidence="2" id="KW-0408">Iron</keyword>
<proteinExistence type="predicted"/>
<evidence type="ECO:0000313" key="4">
    <source>
        <dbReference type="EMBL" id="MBB4134402.1"/>
    </source>
</evidence>
<gene>
    <name evidence="4" type="ORF">BKA16_000954</name>
</gene>
<reference evidence="4 5" key="1">
    <citation type="submission" date="2020-08" db="EMBL/GenBank/DDBJ databases">
        <title>Sequencing the genomes of 1000 actinobacteria strains.</title>
        <authorList>
            <person name="Klenk H.-P."/>
        </authorList>
    </citation>
    <scope>NUCLEOTIDE SEQUENCE [LARGE SCALE GENOMIC DNA]</scope>
    <source>
        <strain evidence="4 5">DSM 45298</strain>
    </source>
</reference>
<evidence type="ECO:0000313" key="5">
    <source>
        <dbReference type="Proteomes" id="UP000551501"/>
    </source>
</evidence>
<dbReference type="GO" id="GO:0030975">
    <property type="term" value="F:thiamine binding"/>
    <property type="evidence" value="ECO:0007669"/>
    <property type="project" value="TreeGrafter"/>
</dbReference>
<feature type="binding site" evidence="2">
    <location>
        <position position="240"/>
    </location>
    <ligand>
        <name>Fe cation</name>
        <dbReference type="ChEBI" id="CHEBI:24875"/>
    </ligand>
</feature>
<evidence type="ECO:0000256" key="3">
    <source>
        <dbReference type="SAM" id="SignalP"/>
    </source>
</evidence>
<keyword evidence="1 3" id="KW-0732">Signal</keyword>
<dbReference type="RefSeq" id="WP_183369579.1">
    <property type="nucleotide sequence ID" value="NZ_BAABHL010000128.1"/>
</dbReference>
<protein>
    <submittedName>
        <fullName evidence="4">Iron(III) transport system substrate-binding protein</fullName>
    </submittedName>
</protein>
<name>A0A840ERT0_9ACTN</name>
<dbReference type="Pfam" id="PF13343">
    <property type="entry name" value="SBP_bac_6"/>
    <property type="match status" value="1"/>
</dbReference>
<organism evidence="4 5">
    <name type="scientific">Gordonia humi</name>
    <dbReference type="NCBI Taxonomy" id="686429"/>
    <lineage>
        <taxon>Bacteria</taxon>
        <taxon>Bacillati</taxon>
        <taxon>Actinomycetota</taxon>
        <taxon>Actinomycetes</taxon>
        <taxon>Mycobacteriales</taxon>
        <taxon>Gordoniaceae</taxon>
        <taxon>Gordonia</taxon>
    </lineage>
</organism>
<dbReference type="EMBL" id="JACIFP010000001">
    <property type="protein sequence ID" value="MBB4134402.1"/>
    <property type="molecule type" value="Genomic_DNA"/>
</dbReference>
<feature type="signal peptide" evidence="3">
    <location>
        <begin position="1"/>
        <end position="24"/>
    </location>
</feature>
<dbReference type="GO" id="GO:0015888">
    <property type="term" value="P:thiamine transport"/>
    <property type="evidence" value="ECO:0007669"/>
    <property type="project" value="TreeGrafter"/>
</dbReference>
<dbReference type="GO" id="GO:0030288">
    <property type="term" value="C:outer membrane-bounded periplasmic space"/>
    <property type="evidence" value="ECO:0007669"/>
    <property type="project" value="TreeGrafter"/>
</dbReference>
<dbReference type="GO" id="GO:0046872">
    <property type="term" value="F:metal ion binding"/>
    <property type="evidence" value="ECO:0007669"/>
    <property type="project" value="UniProtKB-KW"/>
</dbReference>
<comment type="caution">
    <text evidence="4">The sequence shown here is derived from an EMBL/GenBank/DDBJ whole genome shotgun (WGS) entry which is preliminary data.</text>
</comment>
<keyword evidence="5" id="KW-1185">Reference proteome</keyword>
<dbReference type="GO" id="GO:0030976">
    <property type="term" value="F:thiamine pyrophosphate binding"/>
    <property type="evidence" value="ECO:0007669"/>
    <property type="project" value="TreeGrafter"/>
</dbReference>
<dbReference type="PANTHER" id="PTHR30006">
    <property type="entry name" value="THIAMINE-BINDING PERIPLASMIC PROTEIN-RELATED"/>
    <property type="match status" value="1"/>
</dbReference>
<dbReference type="PROSITE" id="PS51257">
    <property type="entry name" value="PROKAR_LIPOPROTEIN"/>
    <property type="match status" value="1"/>
</dbReference>
<dbReference type="PIRSF" id="PIRSF002825">
    <property type="entry name" value="CfbpA"/>
    <property type="match status" value="1"/>
</dbReference>
<dbReference type="Gene3D" id="3.40.190.10">
    <property type="entry name" value="Periplasmic binding protein-like II"/>
    <property type="match status" value="2"/>
</dbReference>
<accession>A0A840ERT0</accession>